<name>A0A0G0LB54_9BACT</name>
<dbReference type="Proteomes" id="UP000034893">
    <property type="component" value="Unassembled WGS sequence"/>
</dbReference>
<dbReference type="AlphaFoldDB" id="A0A0G0LB54"/>
<sequence length="586" mass="68981">METKICQNCKKEFRIEPDDFAFYEKISAPPPTWCPECRMRRRMLFRNEFIMYKHICPLCGKEGVSHFSSNVPFPVYCNECWWSDKWDPANYGRAYDPSKKFFDQWKELSDAVPRPNVEAYQNENSPYSDYTRFSKNVYLSPSTISSDNIGYSKGAWNCRDTFDSMVIQKSESVYEAIDSEHCVNCMWISNCKDCMDSSYLFDCRNAVRCFMSSNLRNKKFVFRNQQLSEEEHYKKIDDIGQDYETHRALVKEYVEMRQHALHRFANMIRCVNSIGDNLFNCKNSKYCFNAAGCEDIKYVVQGSNAKDVQDMYGVGDKPVSLLYDGVNVGYLDSNIYFSSNTFENCARVEYSDYCRTSEDLFGCVGLRKRQYYILNKQYNASEYKELRAKIMDDMIRNPYINLSGLVYAYGEFFPWEFSPFSYNEAMAHFYYPVTKEKARELGYKWHDSEVRDYSPTKFDKDLPETIKEIDDSILSEVIGCAHKQECEHSCTFAFRIVPRELEFYQRMNIPVPRLCPGCRVGERKALRNPIKLWLRTCNCGHQNKYQNTVKHDHGDSPCPNEFETSYAPERPEIVYCEECYLKEVVW</sequence>
<evidence type="ECO:0000313" key="2">
    <source>
        <dbReference type="Proteomes" id="UP000034893"/>
    </source>
</evidence>
<evidence type="ECO:0008006" key="3">
    <source>
        <dbReference type="Google" id="ProtNLM"/>
    </source>
</evidence>
<protein>
    <recommendedName>
        <fullName evidence="3">Zinc-binding domain-containing protein</fullName>
    </recommendedName>
</protein>
<organism evidence="1 2">
    <name type="scientific">Candidatus Curtissbacteria bacterium GW2011_GWC2_38_9</name>
    <dbReference type="NCBI Taxonomy" id="1618414"/>
    <lineage>
        <taxon>Bacteria</taxon>
        <taxon>Candidatus Curtissiibacteriota</taxon>
    </lineage>
</organism>
<evidence type="ECO:0000313" key="1">
    <source>
        <dbReference type="EMBL" id="KKQ89263.1"/>
    </source>
</evidence>
<accession>A0A0G0LB54</accession>
<comment type="caution">
    <text evidence="1">The sequence shown here is derived from an EMBL/GenBank/DDBJ whole genome shotgun (WGS) entry which is preliminary data.</text>
</comment>
<proteinExistence type="predicted"/>
<gene>
    <name evidence="1" type="ORF">UT12_C0018G0007</name>
</gene>
<reference evidence="1 2" key="1">
    <citation type="journal article" date="2015" name="Nature">
        <title>rRNA introns, odd ribosomes, and small enigmatic genomes across a large radiation of phyla.</title>
        <authorList>
            <person name="Brown C.T."/>
            <person name="Hug L.A."/>
            <person name="Thomas B.C."/>
            <person name="Sharon I."/>
            <person name="Castelle C.J."/>
            <person name="Singh A."/>
            <person name="Wilkins M.J."/>
            <person name="Williams K.H."/>
            <person name="Banfield J.F."/>
        </authorList>
    </citation>
    <scope>NUCLEOTIDE SEQUENCE [LARGE SCALE GENOMIC DNA]</scope>
</reference>
<dbReference type="EMBL" id="LBVP01000018">
    <property type="protein sequence ID" value="KKQ89263.1"/>
    <property type="molecule type" value="Genomic_DNA"/>
</dbReference>